<dbReference type="Gene3D" id="3.40.50.300">
    <property type="entry name" value="P-loop containing nucleotide triphosphate hydrolases"/>
    <property type="match status" value="1"/>
</dbReference>
<dbReference type="Gene3D" id="3.30.1220.10">
    <property type="entry name" value="CobW-like, C-terminal domain"/>
    <property type="match status" value="1"/>
</dbReference>
<proteinExistence type="inferred from homology"/>
<protein>
    <submittedName>
        <fullName evidence="7">GTP-binding protein</fullName>
    </submittedName>
</protein>
<organism evidence="7 8">
    <name type="scientific">Candidatus Desulfacyla euxinica</name>
    <dbReference type="NCBI Taxonomy" id="2841693"/>
    <lineage>
        <taxon>Bacteria</taxon>
        <taxon>Deltaproteobacteria</taxon>
        <taxon>Candidatus Desulfacyla</taxon>
    </lineage>
</organism>
<dbReference type="EMBL" id="JACNJD010000201">
    <property type="protein sequence ID" value="MBC8177325.1"/>
    <property type="molecule type" value="Genomic_DNA"/>
</dbReference>
<dbReference type="InterPro" id="IPR027417">
    <property type="entry name" value="P-loop_NTPase"/>
</dbReference>
<dbReference type="InterPro" id="IPR011629">
    <property type="entry name" value="CobW-like_C"/>
</dbReference>
<dbReference type="InterPro" id="IPR051316">
    <property type="entry name" value="Zinc-reg_GTPase_activator"/>
</dbReference>
<evidence type="ECO:0000256" key="3">
    <source>
        <dbReference type="ARBA" id="ARBA00023186"/>
    </source>
</evidence>
<evidence type="ECO:0000256" key="5">
    <source>
        <dbReference type="ARBA" id="ARBA00049117"/>
    </source>
</evidence>
<evidence type="ECO:0000256" key="2">
    <source>
        <dbReference type="ARBA" id="ARBA00022801"/>
    </source>
</evidence>
<dbReference type="CDD" id="cd03112">
    <property type="entry name" value="CobW-like"/>
    <property type="match status" value="1"/>
</dbReference>
<dbReference type="SUPFAM" id="SSF52540">
    <property type="entry name" value="P-loop containing nucleoside triphosphate hydrolases"/>
    <property type="match status" value="1"/>
</dbReference>
<dbReference type="GO" id="GO:0005737">
    <property type="term" value="C:cytoplasm"/>
    <property type="evidence" value="ECO:0007669"/>
    <property type="project" value="TreeGrafter"/>
</dbReference>
<evidence type="ECO:0000313" key="7">
    <source>
        <dbReference type="EMBL" id="MBC8177325.1"/>
    </source>
</evidence>
<dbReference type="SUPFAM" id="SSF90002">
    <property type="entry name" value="Hypothetical protein YjiA, C-terminal domain"/>
    <property type="match status" value="1"/>
</dbReference>
<dbReference type="InterPro" id="IPR003495">
    <property type="entry name" value="CobW/HypB/UreG_nucleotide-bd"/>
</dbReference>
<reference evidence="7 8" key="1">
    <citation type="submission" date="2020-08" db="EMBL/GenBank/DDBJ databases">
        <title>Bridging the membrane lipid divide: bacteria of the FCB group superphylum have the potential to synthesize archaeal ether lipids.</title>
        <authorList>
            <person name="Villanueva L."/>
            <person name="Von Meijenfeldt F.A.B."/>
            <person name="Westbye A.B."/>
            <person name="Yadav S."/>
            <person name="Hopmans E.C."/>
            <person name="Dutilh B.E."/>
            <person name="Sinninghe Damste J.S."/>
        </authorList>
    </citation>
    <scope>NUCLEOTIDE SEQUENCE [LARGE SCALE GENOMIC DNA]</scope>
    <source>
        <strain evidence="7">NIOZ-UU27</strain>
    </source>
</reference>
<accession>A0A8J6MZH6</accession>
<evidence type="ECO:0000313" key="8">
    <source>
        <dbReference type="Proteomes" id="UP000650524"/>
    </source>
</evidence>
<name>A0A8J6MZH6_9DELT</name>
<keyword evidence="2" id="KW-0378">Hydrolase</keyword>
<evidence type="ECO:0000256" key="1">
    <source>
        <dbReference type="ARBA" id="ARBA00022741"/>
    </source>
</evidence>
<comment type="similarity">
    <text evidence="4">Belongs to the SIMIBI class G3E GTPase family. ZNG1 subfamily.</text>
</comment>
<dbReference type="PANTHER" id="PTHR13748">
    <property type="entry name" value="COBW-RELATED"/>
    <property type="match status" value="1"/>
</dbReference>
<evidence type="ECO:0000256" key="4">
    <source>
        <dbReference type="ARBA" id="ARBA00034320"/>
    </source>
</evidence>
<gene>
    <name evidence="7" type="ORF">H8E19_07950</name>
</gene>
<dbReference type="Pfam" id="PF07683">
    <property type="entry name" value="CobW_C"/>
    <property type="match status" value="1"/>
</dbReference>
<dbReference type="GO" id="GO:0000166">
    <property type="term" value="F:nucleotide binding"/>
    <property type="evidence" value="ECO:0007669"/>
    <property type="project" value="UniProtKB-KW"/>
</dbReference>
<dbReference type="InterPro" id="IPR036627">
    <property type="entry name" value="CobW-likC_sf"/>
</dbReference>
<keyword evidence="3" id="KW-0143">Chaperone</keyword>
<keyword evidence="1" id="KW-0547">Nucleotide-binding</keyword>
<dbReference type="Proteomes" id="UP000650524">
    <property type="component" value="Unassembled WGS sequence"/>
</dbReference>
<evidence type="ECO:0000259" key="6">
    <source>
        <dbReference type="SMART" id="SM00833"/>
    </source>
</evidence>
<dbReference type="GO" id="GO:0016787">
    <property type="term" value="F:hydrolase activity"/>
    <property type="evidence" value="ECO:0007669"/>
    <property type="project" value="UniProtKB-KW"/>
</dbReference>
<dbReference type="Pfam" id="PF02492">
    <property type="entry name" value="cobW"/>
    <property type="match status" value="1"/>
</dbReference>
<comment type="catalytic activity">
    <reaction evidence="5">
        <text>GTP + H2O = GDP + phosphate + H(+)</text>
        <dbReference type="Rhea" id="RHEA:19669"/>
        <dbReference type="ChEBI" id="CHEBI:15377"/>
        <dbReference type="ChEBI" id="CHEBI:15378"/>
        <dbReference type="ChEBI" id="CHEBI:37565"/>
        <dbReference type="ChEBI" id="CHEBI:43474"/>
        <dbReference type="ChEBI" id="CHEBI:58189"/>
    </reaction>
    <physiologicalReaction direction="left-to-right" evidence="5">
        <dbReference type="Rhea" id="RHEA:19670"/>
    </physiologicalReaction>
</comment>
<dbReference type="PANTHER" id="PTHR13748:SF62">
    <property type="entry name" value="COBW DOMAIN-CONTAINING PROTEIN"/>
    <property type="match status" value="1"/>
</dbReference>
<dbReference type="SMART" id="SM00833">
    <property type="entry name" value="CobW_C"/>
    <property type="match status" value="1"/>
</dbReference>
<comment type="caution">
    <text evidence="7">The sequence shown here is derived from an EMBL/GenBank/DDBJ whole genome shotgun (WGS) entry which is preliminary data.</text>
</comment>
<feature type="domain" description="CobW C-terminal" evidence="6">
    <location>
        <begin position="227"/>
        <end position="310"/>
    </location>
</feature>
<dbReference type="AlphaFoldDB" id="A0A8J6MZH6"/>
<sequence length="317" mass="35204">MKKQQMMNVLVVSGFLGAGKTTLINHLLSSRTGETGKIAIIVNEVGELGVDGELLSGQNVDMIELAGGCICCTIKTGFLDAVQEIYEKVRPDFLVVEATGVAQPGEILDMIFELPQNKFIHLRSLITVVDAGFFEARKVLASFYDNQIRFADILILNKADQVEANILDEIQALLREMNPESVLVTARHCAVEPSLLFDTDYGDDKRHPQPALAHGDHDSHHHEKGGFESFYFKDQTPLDRKKLIHFLESLPPTLFRLKGWVRFPDASAFLDFTGGRYRIEPVDNDHATALAFVGRGCNRAEILLALEKCAAKEPDLV</sequence>